<feature type="active site" description="Charge relay system" evidence="8">
    <location>
        <position position="349"/>
    </location>
</feature>
<feature type="active site" description="Nucleophile" evidence="8">
    <location>
        <position position="178"/>
    </location>
</feature>
<evidence type="ECO:0000256" key="4">
    <source>
        <dbReference type="ARBA" id="ARBA00022963"/>
    </source>
</evidence>
<dbReference type="InterPro" id="IPR029058">
    <property type="entry name" value="AB_hydrolase_fold"/>
</dbReference>
<evidence type="ECO:0000256" key="5">
    <source>
        <dbReference type="ARBA" id="ARBA00023098"/>
    </source>
</evidence>
<comment type="similarity">
    <text evidence="1 7">Belongs to the AB hydrolase superfamily. Lipase family.</text>
</comment>
<sequence length="373" mass="41590">MVMTSATSLILLLLMFAALAAGGRTKMLRELESNNHGDGMCKLVIETQGYSCEDHKVTTEDGYILSMQRIPAGRWGPGKKSGPKPPVLLQHGLLTDALIWLDMPPDEALGFILADNGFDVWLANVRGTTHSSSHTSLSPNDPEYWEWSWDELAAYDLPAMAEHVYHQTGQKIHYVAHSLGTLMGFAAFSRHRLLEMVRSAAMLSPIAYVGQLPSPVARAGADIFLGDAFYWLGVRKFNPHEKQGPPSKLAADICTKMSCFNIQDLISVIRKKNIAMYDYGIIAGNRKHYGQAMPPEYDMTRIPRDLPLLLSYGGKDLLSDVKDVHTLIEALSNHDPDKLVVQYVEKYAHMDFVYGVNAKQVVYNPVMDFFKSN</sequence>
<feature type="signal peptide" evidence="9">
    <location>
        <begin position="1"/>
        <end position="22"/>
    </location>
</feature>
<dbReference type="PANTHER" id="PTHR11005">
    <property type="entry name" value="LYSOSOMAL ACID LIPASE-RELATED"/>
    <property type="match status" value="1"/>
</dbReference>
<dbReference type="InterPro" id="IPR006693">
    <property type="entry name" value="AB_hydrolase_lipase"/>
</dbReference>
<evidence type="ECO:0000256" key="1">
    <source>
        <dbReference type="ARBA" id="ARBA00010701"/>
    </source>
</evidence>
<protein>
    <recommendedName>
        <fullName evidence="7">Lipase</fullName>
    </recommendedName>
</protein>
<keyword evidence="4 7" id="KW-0442">Lipid degradation</keyword>
<evidence type="ECO:0000256" key="2">
    <source>
        <dbReference type="ARBA" id="ARBA00022729"/>
    </source>
</evidence>
<dbReference type="InterPro" id="IPR025483">
    <property type="entry name" value="Lipase_euk"/>
</dbReference>
<dbReference type="Gene3D" id="3.40.50.1820">
    <property type="entry name" value="alpha/beta hydrolase"/>
    <property type="match status" value="1"/>
</dbReference>
<keyword evidence="12" id="KW-1185">Reference proteome</keyword>
<dbReference type="GO" id="GO:0016788">
    <property type="term" value="F:hydrolase activity, acting on ester bonds"/>
    <property type="evidence" value="ECO:0007669"/>
    <property type="project" value="InterPro"/>
</dbReference>
<reference evidence="11" key="1">
    <citation type="submission" date="2018-01" db="EMBL/GenBank/DDBJ databases">
        <authorList>
            <person name="Mao J.F."/>
        </authorList>
    </citation>
    <scope>NUCLEOTIDE SEQUENCE</scope>
    <source>
        <strain evidence="11">Huo1</strain>
        <tissue evidence="11">Leaf</tissue>
    </source>
</reference>
<feature type="active site" description="Charge relay system" evidence="8">
    <location>
        <position position="316"/>
    </location>
</feature>
<dbReference type="Pfam" id="PF04083">
    <property type="entry name" value="Abhydro_lipase"/>
    <property type="match status" value="1"/>
</dbReference>
<dbReference type="GO" id="GO:0016042">
    <property type="term" value="P:lipid catabolic process"/>
    <property type="evidence" value="ECO:0007669"/>
    <property type="project" value="UniProtKB-KW"/>
</dbReference>
<keyword evidence="6" id="KW-0325">Glycoprotein</keyword>
<keyword evidence="5" id="KW-0443">Lipid metabolism</keyword>
<proteinExistence type="inferred from homology"/>
<reference evidence="11" key="2">
    <citation type="submission" date="2020-08" db="EMBL/GenBank/DDBJ databases">
        <title>Plant Genome Project.</title>
        <authorList>
            <person name="Zhang R.-G."/>
        </authorList>
    </citation>
    <scope>NUCLEOTIDE SEQUENCE</scope>
    <source>
        <strain evidence="11">Huo1</strain>
        <tissue evidence="11">Leaf</tissue>
    </source>
</reference>
<feature type="chain" id="PRO_5036482839" description="Lipase" evidence="9">
    <location>
        <begin position="23"/>
        <end position="373"/>
    </location>
</feature>
<gene>
    <name evidence="11" type="ORF">SASPL_124434</name>
</gene>
<dbReference type="FunFam" id="3.40.50.1820:FF:000057">
    <property type="entry name" value="Lipase"/>
    <property type="match status" value="1"/>
</dbReference>
<evidence type="ECO:0000259" key="10">
    <source>
        <dbReference type="Pfam" id="PF04083"/>
    </source>
</evidence>
<evidence type="ECO:0000313" key="11">
    <source>
        <dbReference type="EMBL" id="KAG6416993.1"/>
    </source>
</evidence>
<evidence type="ECO:0000256" key="6">
    <source>
        <dbReference type="ARBA" id="ARBA00023180"/>
    </source>
</evidence>
<dbReference type="AlphaFoldDB" id="A0A8X8XNH9"/>
<accession>A0A8X8XNH9</accession>
<keyword evidence="3 7" id="KW-0378">Hydrolase</keyword>
<name>A0A8X8XNH9_SALSN</name>
<evidence type="ECO:0000256" key="9">
    <source>
        <dbReference type="SAM" id="SignalP"/>
    </source>
</evidence>
<dbReference type="PIRSF" id="PIRSF000862">
    <property type="entry name" value="Steryl_ester_lip"/>
    <property type="match status" value="1"/>
</dbReference>
<feature type="domain" description="Partial AB-hydrolase lipase" evidence="10">
    <location>
        <begin position="44"/>
        <end position="101"/>
    </location>
</feature>
<evidence type="ECO:0000256" key="8">
    <source>
        <dbReference type="PIRSR" id="PIRSR000862-1"/>
    </source>
</evidence>
<comment type="caution">
    <text evidence="11">The sequence shown here is derived from an EMBL/GenBank/DDBJ whole genome shotgun (WGS) entry which is preliminary data.</text>
</comment>
<dbReference type="Proteomes" id="UP000298416">
    <property type="component" value="Unassembled WGS sequence"/>
</dbReference>
<dbReference type="SUPFAM" id="SSF53474">
    <property type="entry name" value="alpha/beta-Hydrolases"/>
    <property type="match status" value="1"/>
</dbReference>
<evidence type="ECO:0000256" key="3">
    <source>
        <dbReference type="ARBA" id="ARBA00022801"/>
    </source>
</evidence>
<organism evidence="11">
    <name type="scientific">Salvia splendens</name>
    <name type="common">Scarlet sage</name>
    <dbReference type="NCBI Taxonomy" id="180675"/>
    <lineage>
        <taxon>Eukaryota</taxon>
        <taxon>Viridiplantae</taxon>
        <taxon>Streptophyta</taxon>
        <taxon>Embryophyta</taxon>
        <taxon>Tracheophyta</taxon>
        <taxon>Spermatophyta</taxon>
        <taxon>Magnoliopsida</taxon>
        <taxon>eudicotyledons</taxon>
        <taxon>Gunneridae</taxon>
        <taxon>Pentapetalae</taxon>
        <taxon>asterids</taxon>
        <taxon>lamiids</taxon>
        <taxon>Lamiales</taxon>
        <taxon>Lamiaceae</taxon>
        <taxon>Nepetoideae</taxon>
        <taxon>Mentheae</taxon>
        <taxon>Salviinae</taxon>
        <taxon>Salvia</taxon>
        <taxon>Salvia subgen. Calosphace</taxon>
        <taxon>core Calosphace</taxon>
    </lineage>
</organism>
<evidence type="ECO:0000313" key="12">
    <source>
        <dbReference type="Proteomes" id="UP000298416"/>
    </source>
</evidence>
<keyword evidence="2 9" id="KW-0732">Signal</keyword>
<evidence type="ECO:0000256" key="7">
    <source>
        <dbReference type="PIRNR" id="PIRNR000862"/>
    </source>
</evidence>
<dbReference type="EMBL" id="PNBA02000008">
    <property type="protein sequence ID" value="KAG6416993.1"/>
    <property type="molecule type" value="Genomic_DNA"/>
</dbReference>